<gene>
    <name evidence="2" type="ORF">OH76DRAFT_1209735</name>
</gene>
<keyword evidence="3" id="KW-1185">Reference proteome</keyword>
<accession>A0A371DLA1</accession>
<evidence type="ECO:0000313" key="2">
    <source>
        <dbReference type="EMBL" id="RDX53302.1"/>
    </source>
</evidence>
<sequence>MVQVCDSGQGPASSASLSAVLTAPWTSPSPSKSSSTSSLSNTHPKLEMRAGSSPATVTGLVGMAAFAMQPARTFVSPHATTLSSHARGSSVTLTANPCVVKRCLPMLATFVRGSRTT</sequence>
<proteinExistence type="predicted"/>
<evidence type="ECO:0000313" key="3">
    <source>
        <dbReference type="Proteomes" id="UP000256964"/>
    </source>
</evidence>
<dbReference type="EMBL" id="KZ857387">
    <property type="protein sequence ID" value="RDX53302.1"/>
    <property type="molecule type" value="Genomic_DNA"/>
</dbReference>
<dbReference type="AlphaFoldDB" id="A0A371DLA1"/>
<protein>
    <submittedName>
        <fullName evidence="2">Uncharacterized protein</fullName>
    </submittedName>
</protein>
<feature type="compositionally biased region" description="Low complexity" evidence="1">
    <location>
        <begin position="12"/>
        <end position="43"/>
    </location>
</feature>
<organism evidence="2 3">
    <name type="scientific">Lentinus brumalis</name>
    <dbReference type="NCBI Taxonomy" id="2498619"/>
    <lineage>
        <taxon>Eukaryota</taxon>
        <taxon>Fungi</taxon>
        <taxon>Dikarya</taxon>
        <taxon>Basidiomycota</taxon>
        <taxon>Agaricomycotina</taxon>
        <taxon>Agaricomycetes</taxon>
        <taxon>Polyporales</taxon>
        <taxon>Polyporaceae</taxon>
        <taxon>Lentinus</taxon>
    </lineage>
</organism>
<dbReference type="Proteomes" id="UP000256964">
    <property type="component" value="Unassembled WGS sequence"/>
</dbReference>
<reference evidence="2 3" key="1">
    <citation type="journal article" date="2018" name="Biotechnol. Biofuels">
        <title>Integrative visual omics of the white-rot fungus Polyporus brumalis exposes the biotechnological potential of its oxidative enzymes for delignifying raw plant biomass.</title>
        <authorList>
            <person name="Miyauchi S."/>
            <person name="Rancon A."/>
            <person name="Drula E."/>
            <person name="Hage H."/>
            <person name="Chaduli D."/>
            <person name="Favel A."/>
            <person name="Grisel S."/>
            <person name="Henrissat B."/>
            <person name="Herpoel-Gimbert I."/>
            <person name="Ruiz-Duenas F.J."/>
            <person name="Chevret D."/>
            <person name="Hainaut M."/>
            <person name="Lin J."/>
            <person name="Wang M."/>
            <person name="Pangilinan J."/>
            <person name="Lipzen A."/>
            <person name="Lesage-Meessen L."/>
            <person name="Navarro D."/>
            <person name="Riley R."/>
            <person name="Grigoriev I.V."/>
            <person name="Zhou S."/>
            <person name="Raouche S."/>
            <person name="Rosso M.N."/>
        </authorList>
    </citation>
    <scope>NUCLEOTIDE SEQUENCE [LARGE SCALE GENOMIC DNA]</scope>
    <source>
        <strain evidence="2 3">BRFM 1820</strain>
    </source>
</reference>
<name>A0A371DLA1_9APHY</name>
<feature type="region of interest" description="Disordered" evidence="1">
    <location>
        <begin position="1"/>
        <end position="53"/>
    </location>
</feature>
<evidence type="ECO:0000256" key="1">
    <source>
        <dbReference type="SAM" id="MobiDB-lite"/>
    </source>
</evidence>